<dbReference type="STRING" id="933944.AN215_11235"/>
<dbReference type="Proteomes" id="UP000176087">
    <property type="component" value="Unassembled WGS sequence"/>
</dbReference>
<feature type="binding site" evidence="6">
    <location>
        <position position="102"/>
    </location>
    <ligand>
        <name>Mg(2+)</name>
        <dbReference type="ChEBI" id="CHEBI:18420"/>
    </ligand>
</feature>
<name>A0A1E7JPF9_9ACTN</name>
<dbReference type="PATRIC" id="fig|933944.5.peg.5284"/>
<protein>
    <recommendedName>
        <fullName evidence="6">Ribonuclease VapC</fullName>
        <shortName evidence="6">RNase VapC</shortName>
        <ecNumber evidence="6">3.1.-.-</ecNumber>
    </recommendedName>
    <alternativeName>
        <fullName evidence="6">Toxin VapC</fullName>
    </alternativeName>
</protein>
<dbReference type="Pfam" id="PF01850">
    <property type="entry name" value="PIN"/>
    <property type="match status" value="1"/>
</dbReference>
<feature type="binding site" evidence="6">
    <location>
        <position position="6"/>
    </location>
    <ligand>
        <name>Mg(2+)</name>
        <dbReference type="ChEBI" id="CHEBI:18420"/>
    </ligand>
</feature>
<organism evidence="8 9">
    <name type="scientific">Streptomyces abyssalis</name>
    <dbReference type="NCBI Taxonomy" id="933944"/>
    <lineage>
        <taxon>Bacteria</taxon>
        <taxon>Bacillati</taxon>
        <taxon>Actinomycetota</taxon>
        <taxon>Actinomycetes</taxon>
        <taxon>Kitasatosporales</taxon>
        <taxon>Streptomycetaceae</taxon>
        <taxon>Streptomyces</taxon>
    </lineage>
</organism>
<keyword evidence="9" id="KW-1185">Reference proteome</keyword>
<accession>A0A1E7JPF9</accession>
<keyword evidence="1 6" id="KW-1277">Toxin-antitoxin system</keyword>
<keyword evidence="6" id="KW-0800">Toxin</keyword>
<dbReference type="GO" id="GO:0090729">
    <property type="term" value="F:toxin activity"/>
    <property type="evidence" value="ECO:0007669"/>
    <property type="project" value="UniProtKB-KW"/>
</dbReference>
<dbReference type="OrthoDB" id="5184258at2"/>
<dbReference type="InterPro" id="IPR022907">
    <property type="entry name" value="VapC_family"/>
</dbReference>
<sequence length="144" mass="15816">MIVVGDTSGLVAALNTSDPEHGAARTAMRQAALIVVSPLVILEIEHITTRNVDRKAAYAVNDWLLSQERTGRFAIPELSAGTLRKARKVQNHYAALRLDLTDAVNVVLAEAYDTESILTLDRRDFRAVTPLTGNHAFRLLPDDL</sequence>
<dbReference type="GO" id="GO:0016787">
    <property type="term" value="F:hydrolase activity"/>
    <property type="evidence" value="ECO:0007669"/>
    <property type="project" value="UniProtKB-KW"/>
</dbReference>
<comment type="cofactor">
    <cofactor evidence="6">
        <name>Mg(2+)</name>
        <dbReference type="ChEBI" id="CHEBI:18420"/>
    </cofactor>
</comment>
<dbReference type="InterPro" id="IPR029060">
    <property type="entry name" value="PIN-like_dom_sf"/>
</dbReference>
<evidence type="ECO:0000256" key="4">
    <source>
        <dbReference type="ARBA" id="ARBA00022801"/>
    </source>
</evidence>
<evidence type="ECO:0000313" key="9">
    <source>
        <dbReference type="Proteomes" id="UP000176087"/>
    </source>
</evidence>
<feature type="domain" description="PIN" evidence="7">
    <location>
        <begin position="6"/>
        <end position="128"/>
    </location>
</feature>
<proteinExistence type="inferred from homology"/>
<evidence type="ECO:0000256" key="2">
    <source>
        <dbReference type="ARBA" id="ARBA00022722"/>
    </source>
</evidence>
<evidence type="ECO:0000256" key="6">
    <source>
        <dbReference type="HAMAP-Rule" id="MF_00265"/>
    </source>
</evidence>
<dbReference type="SUPFAM" id="SSF88723">
    <property type="entry name" value="PIN domain-like"/>
    <property type="match status" value="1"/>
</dbReference>
<evidence type="ECO:0000256" key="1">
    <source>
        <dbReference type="ARBA" id="ARBA00022649"/>
    </source>
</evidence>
<comment type="similarity">
    <text evidence="6">Belongs to the PINc/VapC protein family.</text>
</comment>
<evidence type="ECO:0000313" key="8">
    <source>
        <dbReference type="EMBL" id="OEU90135.1"/>
    </source>
</evidence>
<dbReference type="GO" id="GO:0004540">
    <property type="term" value="F:RNA nuclease activity"/>
    <property type="evidence" value="ECO:0007669"/>
    <property type="project" value="InterPro"/>
</dbReference>
<dbReference type="EC" id="3.1.-.-" evidence="6"/>
<evidence type="ECO:0000256" key="5">
    <source>
        <dbReference type="ARBA" id="ARBA00022842"/>
    </source>
</evidence>
<keyword evidence="5 6" id="KW-0460">Magnesium</keyword>
<dbReference type="HAMAP" id="MF_00265">
    <property type="entry name" value="VapC_Nob1"/>
    <property type="match status" value="1"/>
</dbReference>
<keyword evidence="4 6" id="KW-0378">Hydrolase</keyword>
<dbReference type="AlphaFoldDB" id="A0A1E7JPF9"/>
<reference evidence="8 9" key="1">
    <citation type="journal article" date="2016" name="Front. Microbiol.">
        <title>Comparative Genomics Analysis of Streptomyces Species Reveals Their Adaptation to the Marine Environment and Their Diversity at the Genomic Level.</title>
        <authorList>
            <person name="Tian X."/>
            <person name="Zhang Z."/>
            <person name="Yang T."/>
            <person name="Chen M."/>
            <person name="Li J."/>
            <person name="Chen F."/>
            <person name="Yang J."/>
            <person name="Li W."/>
            <person name="Zhang B."/>
            <person name="Zhang Z."/>
            <person name="Wu J."/>
            <person name="Zhang C."/>
            <person name="Long L."/>
            <person name="Xiao J."/>
        </authorList>
    </citation>
    <scope>NUCLEOTIDE SEQUENCE [LARGE SCALE GENOMIC DNA]</scope>
    <source>
        <strain evidence="8 9">SCSIO 10390</strain>
    </source>
</reference>
<evidence type="ECO:0000256" key="3">
    <source>
        <dbReference type="ARBA" id="ARBA00022723"/>
    </source>
</evidence>
<dbReference type="Gene3D" id="3.40.50.1010">
    <property type="entry name" value="5'-nuclease"/>
    <property type="match status" value="1"/>
</dbReference>
<keyword evidence="2 6" id="KW-0540">Nuclease</keyword>
<keyword evidence="3 6" id="KW-0479">Metal-binding</keyword>
<comment type="caution">
    <text evidence="8">The sequence shown here is derived from an EMBL/GenBank/DDBJ whole genome shotgun (WGS) entry which is preliminary data.</text>
</comment>
<gene>
    <name evidence="6" type="primary">vapC</name>
    <name evidence="8" type="ORF">AN215_11235</name>
</gene>
<dbReference type="RefSeq" id="WP_070008987.1">
    <property type="nucleotide sequence ID" value="NZ_LJGS01000036.1"/>
</dbReference>
<dbReference type="EMBL" id="LJGT01000038">
    <property type="protein sequence ID" value="OEU90135.1"/>
    <property type="molecule type" value="Genomic_DNA"/>
</dbReference>
<dbReference type="InterPro" id="IPR002716">
    <property type="entry name" value="PIN_dom"/>
</dbReference>
<dbReference type="GO" id="GO:0000287">
    <property type="term" value="F:magnesium ion binding"/>
    <property type="evidence" value="ECO:0007669"/>
    <property type="project" value="UniProtKB-UniRule"/>
</dbReference>
<evidence type="ECO:0000259" key="7">
    <source>
        <dbReference type="Pfam" id="PF01850"/>
    </source>
</evidence>
<comment type="function">
    <text evidence="6">Toxic component of a toxin-antitoxin (TA) system. An RNase.</text>
</comment>